<organism evidence="1 2">
    <name type="scientific">Sulfuricaulis limicola</name>
    <dbReference type="NCBI Taxonomy" id="1620215"/>
    <lineage>
        <taxon>Bacteria</taxon>
        <taxon>Pseudomonadati</taxon>
        <taxon>Pseudomonadota</taxon>
        <taxon>Gammaproteobacteria</taxon>
        <taxon>Acidiferrobacterales</taxon>
        <taxon>Acidiferrobacteraceae</taxon>
        <taxon>Sulfuricaulis</taxon>
    </lineage>
</organism>
<accession>A0A1B4XG35</accession>
<evidence type="ECO:0008006" key="3">
    <source>
        <dbReference type="Google" id="ProtNLM"/>
    </source>
</evidence>
<proteinExistence type="predicted"/>
<protein>
    <recommendedName>
        <fullName evidence="3">Regulatory protein</fullName>
    </recommendedName>
</protein>
<dbReference type="Proteomes" id="UP000243180">
    <property type="component" value="Chromosome"/>
</dbReference>
<dbReference type="EMBL" id="AP014879">
    <property type="protein sequence ID" value="BAV33776.1"/>
    <property type="molecule type" value="Genomic_DNA"/>
</dbReference>
<dbReference type="OrthoDB" id="5295974at2"/>
<sequence length="354" mass="39750">MTEATDRPASHLTLYLPGLFSMQENGHAGGARLRALETLLSRAEPVDRGLPQGYEEGLFALFDLVRQENSDLPVAAVTRMFDMGVIDSDWWLRADPVHLSFDRDRLILADAQKLEISPEQASRLVAEIMEVFTADGWLLKAPHPARWYLKPKRAPQLITSALSQVVGRDIRGFLPRGPDEKPWQTIMNEIQILLHGSTVNVEREKEGKLPVNSLWFWGNGRLPRIAPVTWTGVWSNEPVSLSLAKLSGTPAAGLPENYADWRRQSEAAGEHLMVLDEAHDATLYADVPRWQEALGKLETSWMEPLLRDLKAGALGRVTLITDDGKGFTIGSGQARRWWRRRRPLASYRGGHDRS</sequence>
<evidence type="ECO:0000313" key="1">
    <source>
        <dbReference type="EMBL" id="BAV33776.1"/>
    </source>
</evidence>
<dbReference type="AlphaFoldDB" id="A0A1B4XG35"/>
<dbReference type="PIRSF" id="PIRSF015283">
    <property type="entry name" value="Regulatory_RpfE"/>
    <property type="match status" value="1"/>
</dbReference>
<dbReference type="InParanoid" id="A0A1B4XG35"/>
<reference evidence="1 2" key="1">
    <citation type="submission" date="2015-05" db="EMBL/GenBank/DDBJ databases">
        <title>Complete genome sequence of a sulfur-oxidizing gammaproteobacterium strain HA5.</title>
        <authorList>
            <person name="Miura A."/>
            <person name="Kojima H."/>
            <person name="Fukui M."/>
        </authorList>
    </citation>
    <scope>NUCLEOTIDE SEQUENCE [LARGE SCALE GENOMIC DNA]</scope>
    <source>
        <strain evidence="1 2">HA5</strain>
    </source>
</reference>
<dbReference type="KEGG" id="slim:SCL_1468"/>
<dbReference type="RefSeq" id="WP_148665027.1">
    <property type="nucleotide sequence ID" value="NZ_AP014879.1"/>
</dbReference>
<name>A0A1B4XG35_9GAMM</name>
<evidence type="ECO:0000313" key="2">
    <source>
        <dbReference type="Proteomes" id="UP000243180"/>
    </source>
</evidence>
<keyword evidence="2" id="KW-1185">Reference proteome</keyword>
<dbReference type="InterPro" id="IPR016631">
    <property type="entry name" value="Regulatory_RpfE"/>
</dbReference>
<gene>
    <name evidence="1" type="ORF">SCL_1468</name>
</gene>